<dbReference type="Proteomes" id="UP001066276">
    <property type="component" value="Chromosome 2_2"/>
</dbReference>
<dbReference type="EMBL" id="JANPWB010000004">
    <property type="protein sequence ID" value="KAJ1195253.1"/>
    <property type="molecule type" value="Genomic_DNA"/>
</dbReference>
<proteinExistence type="predicted"/>
<sequence length="105" mass="11459">MLTRVYGLTADNVRVELPGHCVNLASSSPQRPTGLHPVKLLVTLGWQLRVGAWGFSPPANPGDRAPPEDGAHMGLLLLELQPSRLPWNADEARERQVPVSYGTTR</sequence>
<keyword evidence="2" id="KW-1185">Reference proteome</keyword>
<protein>
    <submittedName>
        <fullName evidence="1">Uncharacterized protein</fullName>
    </submittedName>
</protein>
<reference evidence="1" key="1">
    <citation type="journal article" date="2022" name="bioRxiv">
        <title>Sequencing and chromosome-scale assembly of the giantPleurodeles waltlgenome.</title>
        <authorList>
            <person name="Brown T."/>
            <person name="Elewa A."/>
            <person name="Iarovenko S."/>
            <person name="Subramanian E."/>
            <person name="Araus A.J."/>
            <person name="Petzold A."/>
            <person name="Susuki M."/>
            <person name="Suzuki K.-i.T."/>
            <person name="Hayashi T."/>
            <person name="Toyoda A."/>
            <person name="Oliveira C."/>
            <person name="Osipova E."/>
            <person name="Leigh N.D."/>
            <person name="Simon A."/>
            <person name="Yun M.H."/>
        </authorList>
    </citation>
    <scope>NUCLEOTIDE SEQUENCE</scope>
    <source>
        <strain evidence="1">20211129_DDA</strain>
        <tissue evidence="1">Liver</tissue>
    </source>
</reference>
<accession>A0AAV7V209</accession>
<evidence type="ECO:0000313" key="1">
    <source>
        <dbReference type="EMBL" id="KAJ1195253.1"/>
    </source>
</evidence>
<gene>
    <name evidence="1" type="ORF">NDU88_004534</name>
</gene>
<name>A0AAV7V209_PLEWA</name>
<comment type="caution">
    <text evidence="1">The sequence shown here is derived from an EMBL/GenBank/DDBJ whole genome shotgun (WGS) entry which is preliminary data.</text>
</comment>
<dbReference type="AlphaFoldDB" id="A0AAV7V209"/>
<evidence type="ECO:0000313" key="2">
    <source>
        <dbReference type="Proteomes" id="UP001066276"/>
    </source>
</evidence>
<organism evidence="1 2">
    <name type="scientific">Pleurodeles waltl</name>
    <name type="common">Iberian ribbed newt</name>
    <dbReference type="NCBI Taxonomy" id="8319"/>
    <lineage>
        <taxon>Eukaryota</taxon>
        <taxon>Metazoa</taxon>
        <taxon>Chordata</taxon>
        <taxon>Craniata</taxon>
        <taxon>Vertebrata</taxon>
        <taxon>Euteleostomi</taxon>
        <taxon>Amphibia</taxon>
        <taxon>Batrachia</taxon>
        <taxon>Caudata</taxon>
        <taxon>Salamandroidea</taxon>
        <taxon>Salamandridae</taxon>
        <taxon>Pleurodelinae</taxon>
        <taxon>Pleurodeles</taxon>
    </lineage>
</organism>